<dbReference type="InterPro" id="IPR011527">
    <property type="entry name" value="ABC1_TM_dom"/>
</dbReference>
<keyword evidence="5 7" id="KW-1133">Transmembrane helix</keyword>
<keyword evidence="2 7" id="KW-0812">Transmembrane</keyword>
<feature type="transmembrane region" description="Helical" evidence="7">
    <location>
        <begin position="439"/>
        <end position="457"/>
    </location>
</feature>
<evidence type="ECO:0000256" key="1">
    <source>
        <dbReference type="ARBA" id="ARBA00004651"/>
    </source>
</evidence>
<sequence length="718" mass="79043">MTRRTDQADDSALQRGALRLLERFSQKANLTFDHTFARRALSEAVYSVSGDDSQAWVRRLVEAGESLRLRIRSLDCTLKEALAIVAQGMPVAFCEDRNGGQLQWSFLSERRGRKVRVSPLLEEEPDRWMTTRQLGKMLDSDPTTSRFRCVIGEAALGCQAPEGISLRGGKPLARLFALLRPERKDLWMVLIFSVVVGVLALASPIAVEALVNTVAFGRYLQPVLVLALLLFTFLAFAAAMRTLITYIVEVFQRRLFIRTVEDLAYRLPRIQQTEFDTVHGPELVNRFFDIVTVQKTASALLLDGVSIVLQTVIGMTVLAFYHPFFLGYDVVLLMLIGFVVFVLGHGAVKTAIKESKAKYAIADWLEELARHTTAFKLHSGAPYAMERADQLAMNWLNARQGHFRVILRQILFALGLQAAAATALLGLGGWLVIHGELTLGQLVAAELIVMMIVGSFAKLGKHMEGFYDLLASIDKLGALFDLRTEAQDKLLHVRDGAAAEINVRDVSYQYPGRKVIPGLTFHLNPGEVVALVGGPGSGKSTLIDLLCGLRTPSSGVIELDGIDLRSLRPDSLREHLSLARDTEIFQGTIRENVDLTRSNLCARDVQEALTTVGLMEELSTLPDGLETKLQTNGAPLSASQTTRLMLARAIVGRPRLLLIDGALDRLSDDLCSQLLADLTRSNAPWTLLIASGRSEVIDSCQRSIAMDEKNSVPADEAS</sequence>
<evidence type="ECO:0000256" key="3">
    <source>
        <dbReference type="ARBA" id="ARBA00022741"/>
    </source>
</evidence>
<keyword evidence="6 7" id="KW-0472">Membrane</keyword>
<dbReference type="GO" id="GO:0015421">
    <property type="term" value="F:ABC-type oligopeptide transporter activity"/>
    <property type="evidence" value="ECO:0007669"/>
    <property type="project" value="TreeGrafter"/>
</dbReference>
<dbReference type="GO" id="GO:0005524">
    <property type="term" value="F:ATP binding"/>
    <property type="evidence" value="ECO:0007669"/>
    <property type="project" value="UniProtKB-KW"/>
</dbReference>
<accession>A0A518DL10</accession>
<reference evidence="10 11" key="1">
    <citation type="submission" date="2019-02" db="EMBL/GenBank/DDBJ databases">
        <title>Deep-cultivation of Planctomycetes and their phenomic and genomic characterization uncovers novel biology.</title>
        <authorList>
            <person name="Wiegand S."/>
            <person name="Jogler M."/>
            <person name="Boedeker C."/>
            <person name="Pinto D."/>
            <person name="Vollmers J."/>
            <person name="Rivas-Marin E."/>
            <person name="Kohn T."/>
            <person name="Peeters S.H."/>
            <person name="Heuer A."/>
            <person name="Rast P."/>
            <person name="Oberbeckmann S."/>
            <person name="Bunk B."/>
            <person name="Jeske O."/>
            <person name="Meyerdierks A."/>
            <person name="Storesund J.E."/>
            <person name="Kallscheuer N."/>
            <person name="Luecker S."/>
            <person name="Lage O.M."/>
            <person name="Pohl T."/>
            <person name="Merkel B.J."/>
            <person name="Hornburger P."/>
            <person name="Mueller R.-W."/>
            <person name="Bruemmer F."/>
            <person name="Labrenz M."/>
            <person name="Spormann A.M."/>
            <person name="Op den Camp H."/>
            <person name="Overmann J."/>
            <person name="Amann R."/>
            <person name="Jetten M.S.M."/>
            <person name="Mascher T."/>
            <person name="Medema M.H."/>
            <person name="Devos D.P."/>
            <person name="Kaster A.-K."/>
            <person name="Ovreas L."/>
            <person name="Rohde M."/>
            <person name="Galperin M.Y."/>
            <person name="Jogler C."/>
        </authorList>
    </citation>
    <scope>NUCLEOTIDE SEQUENCE [LARGE SCALE GENOMIC DNA]</scope>
    <source>
        <strain evidence="10 11">Pla85_3_4</strain>
    </source>
</reference>
<dbReference type="InterPro" id="IPR039421">
    <property type="entry name" value="Type_1_exporter"/>
</dbReference>
<evidence type="ECO:0000256" key="7">
    <source>
        <dbReference type="SAM" id="Phobius"/>
    </source>
</evidence>
<feature type="transmembrane region" description="Helical" evidence="7">
    <location>
        <begin position="330"/>
        <end position="348"/>
    </location>
</feature>
<dbReference type="EMBL" id="CP036433">
    <property type="protein sequence ID" value="QDU92516.1"/>
    <property type="molecule type" value="Genomic_DNA"/>
</dbReference>
<dbReference type="PANTHER" id="PTHR43394">
    <property type="entry name" value="ATP-DEPENDENT PERMEASE MDL1, MITOCHONDRIAL"/>
    <property type="match status" value="1"/>
</dbReference>
<evidence type="ECO:0000256" key="2">
    <source>
        <dbReference type="ARBA" id="ARBA00022692"/>
    </source>
</evidence>
<dbReference type="InterPro" id="IPR003593">
    <property type="entry name" value="AAA+_ATPase"/>
</dbReference>
<dbReference type="InterPro" id="IPR027417">
    <property type="entry name" value="P-loop_NTPase"/>
</dbReference>
<dbReference type="KEGG" id="lcre:Pla8534_02640"/>
<evidence type="ECO:0000259" key="8">
    <source>
        <dbReference type="PROSITE" id="PS50893"/>
    </source>
</evidence>
<keyword evidence="3" id="KW-0547">Nucleotide-binding</keyword>
<evidence type="ECO:0000256" key="4">
    <source>
        <dbReference type="ARBA" id="ARBA00022840"/>
    </source>
</evidence>
<proteinExistence type="predicted"/>
<dbReference type="PANTHER" id="PTHR43394:SF4">
    <property type="entry name" value="TOXIN SECRETION ABC TRANSPORTER ATP-BINDING PROTEIN"/>
    <property type="match status" value="1"/>
</dbReference>
<dbReference type="InterPro" id="IPR036640">
    <property type="entry name" value="ABC1_TM_sf"/>
</dbReference>
<protein>
    <submittedName>
        <fullName evidence="10">Putative ABC transporter ATP-binding protein</fullName>
    </submittedName>
</protein>
<dbReference type="SUPFAM" id="SSF90123">
    <property type="entry name" value="ABC transporter transmembrane region"/>
    <property type="match status" value="1"/>
</dbReference>
<dbReference type="RefSeq" id="WP_197442902.1">
    <property type="nucleotide sequence ID" value="NZ_CP036433.1"/>
</dbReference>
<keyword evidence="11" id="KW-1185">Reference proteome</keyword>
<dbReference type="SMART" id="SM00382">
    <property type="entry name" value="AAA"/>
    <property type="match status" value="1"/>
</dbReference>
<dbReference type="GO" id="GO:0005886">
    <property type="term" value="C:plasma membrane"/>
    <property type="evidence" value="ECO:0007669"/>
    <property type="project" value="UniProtKB-SubCell"/>
</dbReference>
<feature type="domain" description="ABC transmembrane type-1" evidence="9">
    <location>
        <begin position="187"/>
        <end position="468"/>
    </location>
</feature>
<evidence type="ECO:0000259" key="9">
    <source>
        <dbReference type="PROSITE" id="PS50929"/>
    </source>
</evidence>
<feature type="transmembrane region" description="Helical" evidence="7">
    <location>
        <begin position="219"/>
        <end position="248"/>
    </location>
</feature>
<feature type="transmembrane region" description="Helical" evidence="7">
    <location>
        <begin position="410"/>
        <end position="433"/>
    </location>
</feature>
<feature type="transmembrane region" description="Helical" evidence="7">
    <location>
        <begin position="186"/>
        <end position="207"/>
    </location>
</feature>
<dbReference type="Proteomes" id="UP000317648">
    <property type="component" value="Chromosome"/>
</dbReference>
<dbReference type="InterPro" id="IPR003439">
    <property type="entry name" value="ABC_transporter-like_ATP-bd"/>
</dbReference>
<comment type="subcellular location">
    <subcellularLocation>
        <location evidence="1">Cell membrane</location>
        <topology evidence="1">Multi-pass membrane protein</topology>
    </subcellularLocation>
</comment>
<dbReference type="SUPFAM" id="SSF52540">
    <property type="entry name" value="P-loop containing nucleoside triphosphate hydrolases"/>
    <property type="match status" value="1"/>
</dbReference>
<dbReference type="PROSITE" id="PS50893">
    <property type="entry name" value="ABC_TRANSPORTER_2"/>
    <property type="match status" value="1"/>
</dbReference>
<evidence type="ECO:0000256" key="6">
    <source>
        <dbReference type="ARBA" id="ARBA00023136"/>
    </source>
</evidence>
<evidence type="ECO:0000313" key="10">
    <source>
        <dbReference type="EMBL" id="QDU92516.1"/>
    </source>
</evidence>
<dbReference type="GO" id="GO:0016887">
    <property type="term" value="F:ATP hydrolysis activity"/>
    <property type="evidence" value="ECO:0007669"/>
    <property type="project" value="InterPro"/>
</dbReference>
<dbReference type="Gene3D" id="1.20.1560.10">
    <property type="entry name" value="ABC transporter type 1, transmembrane domain"/>
    <property type="match status" value="1"/>
</dbReference>
<feature type="transmembrane region" description="Helical" evidence="7">
    <location>
        <begin position="300"/>
        <end position="324"/>
    </location>
</feature>
<keyword evidence="4 10" id="KW-0067">ATP-binding</keyword>
<gene>
    <name evidence="10" type="ORF">Pla8534_02640</name>
</gene>
<name>A0A518DL10_9BACT</name>
<dbReference type="Pfam" id="PF00005">
    <property type="entry name" value="ABC_tran"/>
    <property type="match status" value="1"/>
</dbReference>
<dbReference type="Gene3D" id="3.40.50.300">
    <property type="entry name" value="P-loop containing nucleotide triphosphate hydrolases"/>
    <property type="match status" value="1"/>
</dbReference>
<feature type="domain" description="ABC transporter" evidence="8">
    <location>
        <begin position="501"/>
        <end position="718"/>
    </location>
</feature>
<organism evidence="10 11">
    <name type="scientific">Lignipirellula cremea</name>
    <dbReference type="NCBI Taxonomy" id="2528010"/>
    <lineage>
        <taxon>Bacteria</taxon>
        <taxon>Pseudomonadati</taxon>
        <taxon>Planctomycetota</taxon>
        <taxon>Planctomycetia</taxon>
        <taxon>Pirellulales</taxon>
        <taxon>Pirellulaceae</taxon>
        <taxon>Lignipirellula</taxon>
    </lineage>
</organism>
<evidence type="ECO:0000256" key="5">
    <source>
        <dbReference type="ARBA" id="ARBA00022989"/>
    </source>
</evidence>
<dbReference type="PROSITE" id="PS50929">
    <property type="entry name" value="ABC_TM1F"/>
    <property type="match status" value="1"/>
</dbReference>
<evidence type="ECO:0000313" key="11">
    <source>
        <dbReference type="Proteomes" id="UP000317648"/>
    </source>
</evidence>
<dbReference type="AlphaFoldDB" id="A0A518DL10"/>